<evidence type="ECO:0000313" key="5">
    <source>
        <dbReference type="Proteomes" id="UP000005408"/>
    </source>
</evidence>
<keyword evidence="2" id="KW-0479">Metal-binding</keyword>
<name>A0A8W8NQG4_MAGGI</name>
<proteinExistence type="predicted"/>
<dbReference type="AlphaFoldDB" id="A0A8W8NQG4"/>
<organism evidence="4 5">
    <name type="scientific">Magallana gigas</name>
    <name type="common">Pacific oyster</name>
    <name type="synonym">Crassostrea gigas</name>
    <dbReference type="NCBI Taxonomy" id="29159"/>
    <lineage>
        <taxon>Eukaryota</taxon>
        <taxon>Metazoa</taxon>
        <taxon>Spiralia</taxon>
        <taxon>Lophotrochozoa</taxon>
        <taxon>Mollusca</taxon>
        <taxon>Bivalvia</taxon>
        <taxon>Autobranchia</taxon>
        <taxon>Pteriomorphia</taxon>
        <taxon>Ostreida</taxon>
        <taxon>Ostreoidea</taxon>
        <taxon>Ostreidae</taxon>
        <taxon>Magallana</taxon>
    </lineage>
</organism>
<feature type="domain" description="DDE Tnp4" evidence="3">
    <location>
        <begin position="6"/>
        <end position="106"/>
    </location>
</feature>
<evidence type="ECO:0000259" key="3">
    <source>
        <dbReference type="Pfam" id="PF13359"/>
    </source>
</evidence>
<sequence>FYDYLKHLKEMEFIANNDALMADKGFLIEKELALLDLQLNIPPLASSARPFSESDVNLTRKIATHRIHIERAINQIKCFKLLKRKIPVSMFNCINAHWFVAAMLTNFQDTLVKF</sequence>
<evidence type="ECO:0000256" key="2">
    <source>
        <dbReference type="ARBA" id="ARBA00022723"/>
    </source>
</evidence>
<evidence type="ECO:0000256" key="1">
    <source>
        <dbReference type="ARBA" id="ARBA00001968"/>
    </source>
</evidence>
<dbReference type="PANTHER" id="PTHR23080">
    <property type="entry name" value="THAP DOMAIN PROTEIN"/>
    <property type="match status" value="1"/>
</dbReference>
<accession>A0A8W8NQG4</accession>
<dbReference type="Proteomes" id="UP000005408">
    <property type="component" value="Unassembled WGS sequence"/>
</dbReference>
<dbReference type="GO" id="GO:0046872">
    <property type="term" value="F:metal ion binding"/>
    <property type="evidence" value="ECO:0007669"/>
    <property type="project" value="UniProtKB-KW"/>
</dbReference>
<reference evidence="4" key="1">
    <citation type="submission" date="2022-08" db="UniProtKB">
        <authorList>
            <consortium name="EnsemblMetazoa"/>
        </authorList>
    </citation>
    <scope>IDENTIFICATION</scope>
    <source>
        <strain evidence="4">05x7-T-G4-1.051#20</strain>
    </source>
</reference>
<dbReference type="EnsemblMetazoa" id="G8779.1">
    <property type="protein sequence ID" value="G8779.1:cds"/>
    <property type="gene ID" value="G8779"/>
</dbReference>
<keyword evidence="5" id="KW-1185">Reference proteome</keyword>
<evidence type="ECO:0000313" key="4">
    <source>
        <dbReference type="EnsemblMetazoa" id="G8779.1:cds"/>
    </source>
</evidence>
<dbReference type="InterPro" id="IPR027806">
    <property type="entry name" value="HARBI1_dom"/>
</dbReference>
<protein>
    <recommendedName>
        <fullName evidence="3">DDE Tnp4 domain-containing protein</fullName>
    </recommendedName>
</protein>
<comment type="cofactor">
    <cofactor evidence="1">
        <name>a divalent metal cation</name>
        <dbReference type="ChEBI" id="CHEBI:60240"/>
    </cofactor>
</comment>
<dbReference type="Pfam" id="PF13359">
    <property type="entry name" value="DDE_Tnp_4"/>
    <property type="match status" value="1"/>
</dbReference>